<gene>
    <name evidence="1" type="ORF">NO357_14690</name>
</gene>
<evidence type="ECO:0000313" key="2">
    <source>
        <dbReference type="Proteomes" id="UP001226762"/>
    </source>
</evidence>
<dbReference type="GO" id="GO:0003676">
    <property type="term" value="F:nucleic acid binding"/>
    <property type="evidence" value="ECO:0007669"/>
    <property type="project" value="InterPro"/>
</dbReference>
<proteinExistence type="predicted"/>
<reference evidence="1" key="1">
    <citation type="submission" date="2022-07" db="EMBL/GenBank/DDBJ databases">
        <authorList>
            <person name="Otstavnykh N."/>
            <person name="Isaeva M."/>
            <person name="Bystritskaya E."/>
        </authorList>
    </citation>
    <scope>NUCLEOTIDE SEQUENCE</scope>
    <source>
        <strain evidence="1">KCTC 52189</strain>
    </source>
</reference>
<dbReference type="InterPro" id="IPR011856">
    <property type="entry name" value="tRNA_endonuc-like_dom_sf"/>
</dbReference>
<reference evidence="1" key="2">
    <citation type="submission" date="2023-02" db="EMBL/GenBank/DDBJ databases">
        <title>'Rhodoalgimonas zhirmunskyi' gen. nov., isolated from a red alga.</title>
        <authorList>
            <person name="Nedashkovskaya O.I."/>
            <person name="Otstavnykh N.Y."/>
            <person name="Bystritskaya E.P."/>
            <person name="Balabanova L.A."/>
            <person name="Isaeva M.P."/>
        </authorList>
    </citation>
    <scope>NUCLEOTIDE SEQUENCE</scope>
    <source>
        <strain evidence="1">KCTC 52189</strain>
    </source>
</reference>
<organism evidence="1 2">
    <name type="scientific">Marimonas arenosa</name>
    <dbReference type="NCBI Taxonomy" id="1795305"/>
    <lineage>
        <taxon>Bacteria</taxon>
        <taxon>Pseudomonadati</taxon>
        <taxon>Pseudomonadota</taxon>
        <taxon>Alphaproteobacteria</taxon>
        <taxon>Rhodobacterales</taxon>
        <taxon>Paracoccaceae</taxon>
        <taxon>Marimonas</taxon>
    </lineage>
</organism>
<sequence length="317" mass="36549">MDLYSISKGKLEHVEHEGFPLERDIQQLVEANLEELFGLHFVSSEFAIDSFRIDTLCFDEESKSFVIIEYKKGSSYSVIDQGYSYLSVMLNNKADFILEYNERQDTTLRRDQVDWSASRVIFISPAFNSYQKNSVNFRDVPFELWEIRKFKGGLVSLERYQSSSKESIEKLSGTDSNSVISKVSSEVRVYKEEDHVAKTSERCAEAWNSLRERLEELPDVSFYARKGYVAARRDNTVICFVHFHKNHLNLDVLRGGKSADGEPSKGFFTLEDPKGAAVEKNWTYKNGSTGHSYNIHLKSPKDIDYTLFLLKQKYEAI</sequence>
<dbReference type="RefSeq" id="WP_306736433.1">
    <property type="nucleotide sequence ID" value="NZ_JANHAX010000004.1"/>
</dbReference>
<dbReference type="EMBL" id="JANHAX010000004">
    <property type="protein sequence ID" value="MDQ2091150.1"/>
    <property type="molecule type" value="Genomic_DNA"/>
</dbReference>
<name>A0AAE3WGA7_9RHOB</name>
<keyword evidence="2" id="KW-1185">Reference proteome</keyword>
<dbReference type="Gene3D" id="3.40.1350.10">
    <property type="match status" value="1"/>
</dbReference>
<dbReference type="Proteomes" id="UP001226762">
    <property type="component" value="Unassembled WGS sequence"/>
</dbReference>
<evidence type="ECO:0000313" key="1">
    <source>
        <dbReference type="EMBL" id="MDQ2091150.1"/>
    </source>
</evidence>
<accession>A0AAE3WGA7</accession>
<comment type="caution">
    <text evidence="1">The sequence shown here is derived from an EMBL/GenBank/DDBJ whole genome shotgun (WGS) entry which is preliminary data.</text>
</comment>
<dbReference type="AlphaFoldDB" id="A0AAE3WGA7"/>
<protein>
    <submittedName>
        <fullName evidence="1">DUF5655 domain-containing protein</fullName>
    </submittedName>
</protein>